<comment type="subunit">
    <text evidence="2">Homotetramer.</text>
</comment>
<reference evidence="7 8" key="1">
    <citation type="submission" date="2019-10" db="EMBL/GenBank/DDBJ databases">
        <title>Rubrobacter sp nov SCSIO 52090 isolated from a deep-sea sediment in the South China Sea.</title>
        <authorList>
            <person name="Chen R.W."/>
        </authorList>
    </citation>
    <scope>NUCLEOTIDE SEQUENCE [LARGE SCALE GENOMIC DNA]</scope>
    <source>
        <strain evidence="7 8">SCSIO 52909</strain>
    </source>
</reference>
<protein>
    <submittedName>
        <fullName evidence="7">Zinc-binding dehydrogenase</fullName>
    </submittedName>
</protein>
<evidence type="ECO:0000259" key="6">
    <source>
        <dbReference type="SMART" id="SM00829"/>
    </source>
</evidence>
<dbReference type="GO" id="GO:0005737">
    <property type="term" value="C:cytoplasm"/>
    <property type="evidence" value="ECO:0007669"/>
    <property type="project" value="UniProtKB-SubCell"/>
</dbReference>
<evidence type="ECO:0000256" key="2">
    <source>
        <dbReference type="ARBA" id="ARBA00011881"/>
    </source>
</evidence>
<dbReference type="InterPro" id="IPR011032">
    <property type="entry name" value="GroES-like_sf"/>
</dbReference>
<keyword evidence="5" id="KW-0694">RNA-binding</keyword>
<keyword evidence="3" id="KW-0963">Cytoplasm</keyword>
<dbReference type="AlphaFoldDB" id="A0A6G8QBL1"/>
<dbReference type="PROSITE" id="PS01162">
    <property type="entry name" value="QOR_ZETA_CRYSTAL"/>
    <property type="match status" value="1"/>
</dbReference>
<dbReference type="InterPro" id="IPR013154">
    <property type="entry name" value="ADH-like_N"/>
</dbReference>
<evidence type="ECO:0000313" key="7">
    <source>
        <dbReference type="EMBL" id="QIN83821.1"/>
    </source>
</evidence>
<evidence type="ECO:0000256" key="3">
    <source>
        <dbReference type="ARBA" id="ARBA00022490"/>
    </source>
</evidence>
<dbReference type="CDD" id="cd08272">
    <property type="entry name" value="MDR6"/>
    <property type="match status" value="1"/>
</dbReference>
<evidence type="ECO:0000256" key="5">
    <source>
        <dbReference type="ARBA" id="ARBA00022884"/>
    </source>
</evidence>
<dbReference type="InterPro" id="IPR036291">
    <property type="entry name" value="NAD(P)-bd_dom_sf"/>
</dbReference>
<organism evidence="7 8">
    <name type="scientific">Rubrobacter tropicus</name>
    <dbReference type="NCBI Taxonomy" id="2653851"/>
    <lineage>
        <taxon>Bacteria</taxon>
        <taxon>Bacillati</taxon>
        <taxon>Actinomycetota</taxon>
        <taxon>Rubrobacteria</taxon>
        <taxon>Rubrobacterales</taxon>
        <taxon>Rubrobacteraceae</taxon>
        <taxon>Rubrobacter</taxon>
    </lineage>
</organism>
<dbReference type="Pfam" id="PF13602">
    <property type="entry name" value="ADH_zinc_N_2"/>
    <property type="match status" value="1"/>
</dbReference>
<evidence type="ECO:0000256" key="1">
    <source>
        <dbReference type="ARBA" id="ARBA00004496"/>
    </source>
</evidence>
<dbReference type="EMBL" id="CP045119">
    <property type="protein sequence ID" value="QIN83821.1"/>
    <property type="molecule type" value="Genomic_DNA"/>
</dbReference>
<dbReference type="SUPFAM" id="SSF51735">
    <property type="entry name" value="NAD(P)-binding Rossmann-fold domains"/>
    <property type="match status" value="1"/>
</dbReference>
<dbReference type="Gene3D" id="3.90.180.10">
    <property type="entry name" value="Medium-chain alcohol dehydrogenases, catalytic domain"/>
    <property type="match status" value="1"/>
</dbReference>
<dbReference type="InterPro" id="IPR002364">
    <property type="entry name" value="Quin_OxRdtase/zeta-crystal_CS"/>
</dbReference>
<evidence type="ECO:0000256" key="4">
    <source>
        <dbReference type="ARBA" id="ARBA00022857"/>
    </source>
</evidence>
<dbReference type="KEGG" id="rub:GBA63_15130"/>
<accession>A0A6G8QBL1</accession>
<dbReference type="GO" id="GO:0016491">
    <property type="term" value="F:oxidoreductase activity"/>
    <property type="evidence" value="ECO:0007669"/>
    <property type="project" value="InterPro"/>
</dbReference>
<evidence type="ECO:0000313" key="8">
    <source>
        <dbReference type="Proteomes" id="UP000501452"/>
    </source>
</evidence>
<dbReference type="GO" id="GO:0008270">
    <property type="term" value="F:zinc ion binding"/>
    <property type="evidence" value="ECO:0007669"/>
    <property type="project" value="InterPro"/>
</dbReference>
<name>A0A6G8QBL1_9ACTN</name>
<dbReference type="RefSeq" id="WP_166177450.1">
    <property type="nucleotide sequence ID" value="NZ_CP045119.1"/>
</dbReference>
<dbReference type="SMART" id="SM00829">
    <property type="entry name" value="PKS_ER"/>
    <property type="match status" value="1"/>
</dbReference>
<dbReference type="PANTHER" id="PTHR44154:SF1">
    <property type="entry name" value="QUINONE OXIDOREDUCTASE"/>
    <property type="match status" value="1"/>
</dbReference>
<dbReference type="Gene3D" id="3.40.50.720">
    <property type="entry name" value="NAD(P)-binding Rossmann-like Domain"/>
    <property type="match status" value="1"/>
</dbReference>
<keyword evidence="8" id="KW-1185">Reference proteome</keyword>
<comment type="subcellular location">
    <subcellularLocation>
        <location evidence="1">Cytoplasm</location>
    </subcellularLocation>
</comment>
<dbReference type="Proteomes" id="UP000501452">
    <property type="component" value="Chromosome"/>
</dbReference>
<dbReference type="InterPro" id="IPR051603">
    <property type="entry name" value="Zinc-ADH_QOR/CCCR"/>
</dbReference>
<sequence length="319" mass="32970">MRAMVTPRFGGPELFEEREVERPQAGPGEVLVRVAVAGTNPVDAKLRADGSFAGIEPPVVLGSDVSGVVEEVGPGVRDLASGDEVYYTPEIFGPGSNGGYAEYHLAGADIVAKKPGAISHAEAAAVPLAGGTAYEALVRRLAVRVGETVLIHGGAGGVGSFAVQIARSAGARVIATAGPDNQEVLKELGAHVPVDYTRGNVAETALEETGGAGVDAVLDCVGGGTVVESIPATKPFGRLATILGAQGDLTPLYVNNQTLHGVLLMRERARLDELSLMLERGQIKPLVDDVLDLNRVGEAHERLDSGHGRGKVVLRVSGD</sequence>
<dbReference type="InterPro" id="IPR020843">
    <property type="entry name" value="ER"/>
</dbReference>
<dbReference type="Pfam" id="PF08240">
    <property type="entry name" value="ADH_N"/>
    <property type="match status" value="1"/>
</dbReference>
<feature type="domain" description="Enoyl reductase (ER)" evidence="6">
    <location>
        <begin position="10"/>
        <end position="314"/>
    </location>
</feature>
<keyword evidence="4" id="KW-0521">NADP</keyword>
<proteinExistence type="predicted"/>
<gene>
    <name evidence="7" type="ORF">GBA63_15130</name>
</gene>
<dbReference type="GO" id="GO:0003723">
    <property type="term" value="F:RNA binding"/>
    <property type="evidence" value="ECO:0007669"/>
    <property type="project" value="UniProtKB-KW"/>
</dbReference>
<dbReference type="SUPFAM" id="SSF50129">
    <property type="entry name" value="GroES-like"/>
    <property type="match status" value="1"/>
</dbReference>
<dbReference type="PANTHER" id="PTHR44154">
    <property type="entry name" value="QUINONE OXIDOREDUCTASE"/>
    <property type="match status" value="1"/>
</dbReference>